<dbReference type="InterPro" id="IPR013149">
    <property type="entry name" value="ADH-like_C"/>
</dbReference>
<evidence type="ECO:0000313" key="4">
    <source>
        <dbReference type="Proteomes" id="UP000284824"/>
    </source>
</evidence>
<keyword evidence="4" id="KW-1185">Reference proteome</keyword>
<protein>
    <submittedName>
        <fullName evidence="3">Zinc-binding dehydrogenase</fullName>
    </submittedName>
</protein>
<proteinExistence type="predicted"/>
<accession>A0A438M5B3</accession>
<evidence type="ECO:0000256" key="1">
    <source>
        <dbReference type="SAM" id="MobiDB-lite"/>
    </source>
</evidence>
<reference evidence="3 4" key="1">
    <citation type="submission" date="2019-01" db="EMBL/GenBank/DDBJ databases">
        <title>Sequencing the genomes of 1000 actinobacteria strains.</title>
        <authorList>
            <person name="Klenk H.-P."/>
        </authorList>
    </citation>
    <scope>NUCLEOTIDE SEQUENCE [LARGE SCALE GENOMIC DNA]</scope>
    <source>
        <strain evidence="3 4">DSM 43925</strain>
    </source>
</reference>
<dbReference type="Gene3D" id="3.40.50.720">
    <property type="entry name" value="NAD(P)-binding Rossmann-like Domain"/>
    <property type="match status" value="1"/>
</dbReference>
<dbReference type="PANTHER" id="PTHR11695:SF294">
    <property type="entry name" value="RETICULON-4-INTERACTING PROTEIN 1, MITOCHONDRIAL"/>
    <property type="match status" value="1"/>
</dbReference>
<feature type="compositionally biased region" description="Basic and acidic residues" evidence="1">
    <location>
        <begin position="180"/>
        <end position="196"/>
    </location>
</feature>
<dbReference type="PANTHER" id="PTHR11695">
    <property type="entry name" value="ALCOHOL DEHYDROGENASE RELATED"/>
    <property type="match status" value="1"/>
</dbReference>
<dbReference type="InterPro" id="IPR036291">
    <property type="entry name" value="NAD(P)-bd_dom_sf"/>
</dbReference>
<organism evidence="3 4">
    <name type="scientific">Nonomuraea polychroma</name>
    <dbReference type="NCBI Taxonomy" id="46176"/>
    <lineage>
        <taxon>Bacteria</taxon>
        <taxon>Bacillati</taxon>
        <taxon>Actinomycetota</taxon>
        <taxon>Actinomycetes</taxon>
        <taxon>Streptosporangiales</taxon>
        <taxon>Streptosporangiaceae</taxon>
        <taxon>Nonomuraea</taxon>
    </lineage>
</organism>
<feature type="region of interest" description="Disordered" evidence="1">
    <location>
        <begin position="175"/>
        <end position="231"/>
    </location>
</feature>
<dbReference type="RefSeq" id="WP_127933310.1">
    <property type="nucleotide sequence ID" value="NZ_SAUN01000001.1"/>
</dbReference>
<dbReference type="AlphaFoldDB" id="A0A438M5B3"/>
<feature type="region of interest" description="Disordered" evidence="1">
    <location>
        <begin position="245"/>
        <end position="279"/>
    </location>
</feature>
<dbReference type="InterPro" id="IPR050700">
    <property type="entry name" value="YIM1/Zinc_Alcohol_DH_Fams"/>
</dbReference>
<dbReference type="EMBL" id="SAUN01000001">
    <property type="protein sequence ID" value="RVX41005.1"/>
    <property type="molecule type" value="Genomic_DNA"/>
</dbReference>
<dbReference type="OrthoDB" id="2665481at2"/>
<evidence type="ECO:0000313" key="3">
    <source>
        <dbReference type="EMBL" id="RVX41005.1"/>
    </source>
</evidence>
<gene>
    <name evidence="3" type="ORF">EDD27_3456</name>
</gene>
<dbReference type="Pfam" id="PF00107">
    <property type="entry name" value="ADH_zinc_N"/>
    <property type="match status" value="1"/>
</dbReference>
<dbReference type="Proteomes" id="UP000284824">
    <property type="component" value="Unassembled WGS sequence"/>
</dbReference>
<evidence type="ECO:0000259" key="2">
    <source>
        <dbReference type="Pfam" id="PF00107"/>
    </source>
</evidence>
<dbReference type="SUPFAM" id="SSF51735">
    <property type="entry name" value="NAD(P)-binding Rossmann-fold domains"/>
    <property type="match status" value="1"/>
</dbReference>
<sequence>MACSAALPVAGITARRDLDLLNVAAGDTLLIHGAAGAVGTVAVQLAVARGATVIGTASSANHDYLRSLGAIPVTYGDGLVDRVRSLAPQGIDAVYDIAGQGALPDSITLRGGTADRILTIADAAGPSLGIPLSTTFLPDAARILTEQAEQIVDGTLRITIATALPLADAAKAMQHTKPVTSKEKSSCTVSRPERTGLLHSTAGDGGRAFGTCKATRPARPKAPPPITDWPRLPALTMQRSAFRRTPAHSLVGHSSDAPLDPRRPRPSLASIPASRRRIP</sequence>
<name>A0A438M5B3_9ACTN</name>
<dbReference type="Gene3D" id="3.90.180.10">
    <property type="entry name" value="Medium-chain alcohol dehydrogenases, catalytic domain"/>
    <property type="match status" value="1"/>
</dbReference>
<feature type="domain" description="Alcohol dehydrogenase-like C-terminal" evidence="2">
    <location>
        <begin position="37"/>
        <end position="108"/>
    </location>
</feature>
<comment type="caution">
    <text evidence="3">The sequence shown here is derived from an EMBL/GenBank/DDBJ whole genome shotgun (WGS) entry which is preliminary data.</text>
</comment>